<reference evidence="2 3" key="1">
    <citation type="submission" date="2019-03" db="EMBL/GenBank/DDBJ databases">
        <title>Arthrobacter sp. nov., an bacterium isolated from biocrust in Mu Us Desert.</title>
        <authorList>
            <person name="Lixiong L."/>
        </authorList>
    </citation>
    <scope>NUCLEOTIDE SEQUENCE [LARGE SCALE GENOMIC DNA]</scope>
    <source>
        <strain evidence="2 3">SLN-3</strain>
    </source>
</reference>
<organism evidence="2 3">
    <name type="scientific">Arthrobacter crusticola</name>
    <dbReference type="NCBI Taxonomy" id="2547960"/>
    <lineage>
        <taxon>Bacteria</taxon>
        <taxon>Bacillati</taxon>
        <taxon>Actinomycetota</taxon>
        <taxon>Actinomycetes</taxon>
        <taxon>Micrococcales</taxon>
        <taxon>Micrococcaceae</taxon>
        <taxon>Arthrobacter</taxon>
    </lineage>
</organism>
<dbReference type="Pfam" id="PF14028">
    <property type="entry name" value="Lant_dehydr_C"/>
    <property type="match status" value="1"/>
</dbReference>
<keyword evidence="3" id="KW-1185">Reference proteome</keyword>
<evidence type="ECO:0000313" key="3">
    <source>
        <dbReference type="Proteomes" id="UP000295411"/>
    </source>
</evidence>
<dbReference type="OrthoDB" id="1273722at2"/>
<name>A0A4R5TVX2_9MICC</name>
<evidence type="ECO:0000313" key="2">
    <source>
        <dbReference type="EMBL" id="TDK25285.1"/>
    </source>
</evidence>
<feature type="domain" description="Thiopeptide-type bacteriocin biosynthesis" evidence="1">
    <location>
        <begin position="29"/>
        <end position="299"/>
    </location>
</feature>
<evidence type="ECO:0000259" key="1">
    <source>
        <dbReference type="Pfam" id="PF14028"/>
    </source>
</evidence>
<comment type="caution">
    <text evidence="2">The sequence shown here is derived from an EMBL/GenBank/DDBJ whole genome shotgun (WGS) entry which is preliminary data.</text>
</comment>
<dbReference type="AlphaFoldDB" id="A0A4R5TVX2"/>
<proteinExistence type="predicted"/>
<gene>
    <name evidence="2" type="ORF">E2F48_08370</name>
</gene>
<protein>
    <recommendedName>
        <fullName evidence="1">Thiopeptide-type bacteriocin biosynthesis domain-containing protein</fullName>
    </recommendedName>
</protein>
<dbReference type="Proteomes" id="UP000295411">
    <property type="component" value="Unassembled WGS sequence"/>
</dbReference>
<accession>A0A4R5TVX2</accession>
<sequence>MSQLTTVRTASRTAGSTQWWHLTFTTGGFDVADGIIEELVTPLVAQARSLGAKRWYFSRSGDPATQVRVNIQAHPRVLEKLQGLQRDQRIHRSAARPKVSIRQHTSSPAVDLYYFGGVGEPDPQLEADLITYGGAAGLELAEQVFELSSDLALWAVQRFTRMQSRSALGALILFDSTQAMMRGPRSGTWPERRRDSWDSYWDHHLAACTAELGVRAPAVRHAMTEQVRAKSPAFHSLMGATAAEATVQHWRRRWFSALDGYLSSADKAGVSRGARHLTVYQAHMTLNRLGFLPREEAALGLHARTWSPQVQAGARRRQYSTS</sequence>
<dbReference type="EMBL" id="SMTK01000003">
    <property type="protein sequence ID" value="TDK25285.1"/>
    <property type="molecule type" value="Genomic_DNA"/>
</dbReference>
<dbReference type="InterPro" id="IPR023809">
    <property type="entry name" value="Thiopep_bacteriocin_synth_dom"/>
</dbReference>
<dbReference type="RefSeq" id="WP_133403562.1">
    <property type="nucleotide sequence ID" value="NZ_SMTK01000003.1"/>
</dbReference>